<evidence type="ECO:0000313" key="2">
    <source>
        <dbReference type="EMBL" id="RWS21844.1"/>
    </source>
</evidence>
<dbReference type="PROSITE" id="PS50181">
    <property type="entry name" value="FBOX"/>
    <property type="match status" value="1"/>
</dbReference>
<evidence type="ECO:0000313" key="3">
    <source>
        <dbReference type="Proteomes" id="UP000288716"/>
    </source>
</evidence>
<dbReference type="Proteomes" id="UP000288716">
    <property type="component" value="Unassembled WGS sequence"/>
</dbReference>
<dbReference type="SUPFAM" id="SSF52047">
    <property type="entry name" value="RNI-like"/>
    <property type="match status" value="1"/>
</dbReference>
<accession>A0A443S2Y1</accession>
<dbReference type="EMBL" id="NCKV01010587">
    <property type="protein sequence ID" value="RWS21844.1"/>
    <property type="molecule type" value="Genomic_DNA"/>
</dbReference>
<proteinExistence type="predicted"/>
<dbReference type="InterPro" id="IPR001810">
    <property type="entry name" value="F-box_dom"/>
</dbReference>
<gene>
    <name evidence="2" type="ORF">B4U80_11759</name>
</gene>
<protein>
    <recommendedName>
        <fullName evidence="1">F-box domain-containing protein</fullName>
    </recommendedName>
</protein>
<dbReference type="Gene3D" id="3.80.10.10">
    <property type="entry name" value="Ribonuclease Inhibitor"/>
    <property type="match status" value="1"/>
</dbReference>
<evidence type="ECO:0000259" key="1">
    <source>
        <dbReference type="PROSITE" id="PS50181"/>
    </source>
</evidence>
<dbReference type="SUPFAM" id="SSF81383">
    <property type="entry name" value="F-box domain"/>
    <property type="match status" value="1"/>
</dbReference>
<name>A0A443S2Y1_9ACAR</name>
<dbReference type="InterPro" id="IPR036047">
    <property type="entry name" value="F-box-like_dom_sf"/>
</dbReference>
<dbReference type="VEuPathDB" id="VectorBase:LDEU010196"/>
<organism evidence="2 3">
    <name type="scientific">Leptotrombidium deliense</name>
    <dbReference type="NCBI Taxonomy" id="299467"/>
    <lineage>
        <taxon>Eukaryota</taxon>
        <taxon>Metazoa</taxon>
        <taxon>Ecdysozoa</taxon>
        <taxon>Arthropoda</taxon>
        <taxon>Chelicerata</taxon>
        <taxon>Arachnida</taxon>
        <taxon>Acari</taxon>
        <taxon>Acariformes</taxon>
        <taxon>Trombidiformes</taxon>
        <taxon>Prostigmata</taxon>
        <taxon>Anystina</taxon>
        <taxon>Parasitengona</taxon>
        <taxon>Trombiculoidea</taxon>
        <taxon>Trombiculidae</taxon>
        <taxon>Leptotrombidium</taxon>
    </lineage>
</organism>
<comment type="caution">
    <text evidence="2">The sequence shown here is derived from an EMBL/GenBank/DDBJ whole genome shotgun (WGS) entry which is preliminary data.</text>
</comment>
<feature type="domain" description="F-box" evidence="1">
    <location>
        <begin position="3"/>
        <end position="40"/>
    </location>
</feature>
<sequence length="467" mass="54290">MEEPELPTLPPEVWSHVLKQLPVKERMGVTTVSKMWNQLVIFTEQRIVCLEVGIAVNVIADYGILFPNCKICVIGTYSQLVGLVKRHPQMTHLKIINVAFENIEVTQGEIERLTNEIAYREHTGVPIISFEIEKRNATQPVHYNWISLLRHLQEFVWHDIEFDPMAGYVNNVIQANSLQHLAVNSYGQALQININSQLQTFIFESDENIDRQQIWNTLVANCTQSLTSFGALLHFHDEMEYVNHFQNLTDLRFHLISDEIEYRFAFNAERLRALTLYYQEDPAPFAAVRHLFKGKSNGNLEILDLNLPLTTPYNIHDICSSSRNLRLLKLPISYRMGDACVTAIKGLRNLEQLSLEFPNDDDDGPVNLDMEERLLVAILNSPLLPNLRVISVPRPTFREPSYNALLARAQLMPNAMFFFLFSRYFNFPQTVQLKQIGRDVPLYFFEFRDLIEYDYFAWQRVTPEYFQ</sequence>
<keyword evidence="3" id="KW-1185">Reference proteome</keyword>
<reference evidence="2 3" key="1">
    <citation type="journal article" date="2018" name="Gigascience">
        <title>Genomes of trombidid mites reveal novel predicted allergens and laterally-transferred genes associated with secondary metabolism.</title>
        <authorList>
            <person name="Dong X."/>
            <person name="Chaisiri K."/>
            <person name="Xia D."/>
            <person name="Armstrong S.D."/>
            <person name="Fang Y."/>
            <person name="Donnelly M.J."/>
            <person name="Kadowaki T."/>
            <person name="McGarry J.W."/>
            <person name="Darby A.C."/>
            <person name="Makepeace B.L."/>
        </authorList>
    </citation>
    <scope>NUCLEOTIDE SEQUENCE [LARGE SCALE GENOMIC DNA]</scope>
    <source>
        <strain evidence="2">UoL-UT</strain>
    </source>
</reference>
<dbReference type="InterPro" id="IPR032675">
    <property type="entry name" value="LRR_dom_sf"/>
</dbReference>
<dbReference type="AlphaFoldDB" id="A0A443S2Y1"/>
<dbReference type="Pfam" id="PF00646">
    <property type="entry name" value="F-box"/>
    <property type="match status" value="1"/>
</dbReference>